<dbReference type="RefSeq" id="WP_154117907.1">
    <property type="nucleotide sequence ID" value="NZ_WJXB01000002.1"/>
</dbReference>
<reference evidence="2 3" key="1">
    <citation type="submission" date="2019-11" db="EMBL/GenBank/DDBJ databases">
        <title>Paenibacillus monticola sp. nov., a novel PGPR strain isolated from mountain sample in China.</title>
        <authorList>
            <person name="Zhao Q."/>
            <person name="Li H.-P."/>
            <person name="Zhang J.-L."/>
        </authorList>
    </citation>
    <scope>NUCLEOTIDE SEQUENCE [LARGE SCALE GENOMIC DNA]</scope>
    <source>
        <strain evidence="2 3">LC-T2</strain>
    </source>
</reference>
<dbReference type="PANTHER" id="PTHR45947">
    <property type="entry name" value="SULFOQUINOVOSYL TRANSFERASE SQD2"/>
    <property type="match status" value="1"/>
</dbReference>
<dbReference type="AlphaFoldDB" id="A0A7X2H3P9"/>
<keyword evidence="2" id="KW-0808">Transferase</keyword>
<dbReference type="SUPFAM" id="SSF53756">
    <property type="entry name" value="UDP-Glycosyltransferase/glycogen phosphorylase"/>
    <property type="match status" value="1"/>
</dbReference>
<proteinExistence type="predicted"/>
<gene>
    <name evidence="2" type="ORF">GJB61_07880</name>
</gene>
<comment type="caution">
    <text evidence="2">The sequence shown here is derived from an EMBL/GenBank/DDBJ whole genome shotgun (WGS) entry which is preliminary data.</text>
</comment>
<name>A0A7X2H3P9_9BACL</name>
<evidence type="ECO:0000313" key="3">
    <source>
        <dbReference type="Proteomes" id="UP000463051"/>
    </source>
</evidence>
<dbReference type="Pfam" id="PF13692">
    <property type="entry name" value="Glyco_trans_1_4"/>
    <property type="match status" value="1"/>
</dbReference>
<organism evidence="2 3">
    <name type="scientific">Paenibacillus monticola</name>
    <dbReference type="NCBI Taxonomy" id="2666075"/>
    <lineage>
        <taxon>Bacteria</taxon>
        <taxon>Bacillati</taxon>
        <taxon>Bacillota</taxon>
        <taxon>Bacilli</taxon>
        <taxon>Bacillales</taxon>
        <taxon>Paenibacillaceae</taxon>
        <taxon>Paenibacillus</taxon>
    </lineage>
</organism>
<dbReference type="CDD" id="cd03814">
    <property type="entry name" value="GT4-like"/>
    <property type="match status" value="1"/>
</dbReference>
<dbReference type="PANTHER" id="PTHR45947:SF3">
    <property type="entry name" value="SULFOQUINOVOSYL TRANSFERASE SQD2"/>
    <property type="match status" value="1"/>
</dbReference>
<dbReference type="Pfam" id="PF13439">
    <property type="entry name" value="Glyco_transf_4"/>
    <property type="match status" value="1"/>
</dbReference>
<dbReference type="InterPro" id="IPR028098">
    <property type="entry name" value="Glyco_trans_4-like_N"/>
</dbReference>
<dbReference type="InterPro" id="IPR050194">
    <property type="entry name" value="Glycosyltransferase_grp1"/>
</dbReference>
<protein>
    <submittedName>
        <fullName evidence="2">Glycosyltransferase</fullName>
    </submittedName>
</protein>
<sequence length="394" mass="44526">MRLALFTDTFLPQTNGVARTLYRLTEHLNHRGIEHLLFTPKSAPVDSYADPIRPISSIPFFLYPECRLALPSMTSIQNELKIFKPDLLHLATPFNMGLSGLRYAHSRNLPHVVSYHTHFDRYLEYYRMKKMVPLYWKYMKWFHRSCDATLAPSHETLDSLRLQGFSRLKLWSRGIDCKLYSPQKRSLEVRERYGITAPLLLLYVGRIAPEKDISTLTLTMQKLPESMQSQVHWLIVGDGPLLPELRAQAPSNVTFTGYKHGEELAQLYASADLFVFPSSTETFGNVVLEAMASGLPVLAADAGGVRDLVVPGRTGIMVEPRSPQALVRAICTWGNQPVQLSAMGHEGRRLALGRSWTSIFDRLIDDYKEVIEGRLAGSASTTFIVNSRSNTVHH</sequence>
<dbReference type="GO" id="GO:0016758">
    <property type="term" value="F:hexosyltransferase activity"/>
    <property type="evidence" value="ECO:0007669"/>
    <property type="project" value="TreeGrafter"/>
</dbReference>
<accession>A0A7X2H3P9</accession>
<evidence type="ECO:0000259" key="1">
    <source>
        <dbReference type="Pfam" id="PF13439"/>
    </source>
</evidence>
<keyword evidence="3" id="KW-1185">Reference proteome</keyword>
<dbReference type="EMBL" id="WJXB01000002">
    <property type="protein sequence ID" value="MRN52916.1"/>
    <property type="molecule type" value="Genomic_DNA"/>
</dbReference>
<feature type="domain" description="Glycosyltransferase subfamily 4-like N-terminal" evidence="1">
    <location>
        <begin position="15"/>
        <end position="178"/>
    </location>
</feature>
<dbReference type="Proteomes" id="UP000463051">
    <property type="component" value="Unassembled WGS sequence"/>
</dbReference>
<evidence type="ECO:0000313" key="2">
    <source>
        <dbReference type="EMBL" id="MRN52916.1"/>
    </source>
</evidence>
<dbReference type="Gene3D" id="3.40.50.2000">
    <property type="entry name" value="Glycogen Phosphorylase B"/>
    <property type="match status" value="2"/>
</dbReference>